<dbReference type="SUPFAM" id="SSF48371">
    <property type="entry name" value="ARM repeat"/>
    <property type="match status" value="1"/>
</dbReference>
<dbReference type="AlphaFoldDB" id="A0A6S7I284"/>
<keyword evidence="12" id="KW-1208">Phospholipid metabolism</keyword>
<keyword evidence="9" id="KW-0496">Mitochondrion</keyword>
<evidence type="ECO:0000256" key="7">
    <source>
        <dbReference type="ARBA" id="ARBA00022989"/>
    </source>
</evidence>
<keyword evidence="10" id="KW-0472">Membrane</keyword>
<evidence type="ECO:0000256" key="10">
    <source>
        <dbReference type="ARBA" id="ARBA00023136"/>
    </source>
</evidence>
<dbReference type="Gene3D" id="3.40.50.1820">
    <property type="entry name" value="alpha/beta hydrolase"/>
    <property type="match status" value="1"/>
</dbReference>
<name>A0A6S7I284_PARCT</name>
<gene>
    <name evidence="16" type="ORF">PACLA_8A048890</name>
</gene>
<comment type="caution">
    <text evidence="16">The sequence shown here is derived from an EMBL/GenBank/DDBJ whole genome shotgun (WGS) entry which is preliminary data.</text>
</comment>
<dbReference type="PANTHER" id="PTHR48182:SF2">
    <property type="entry name" value="PROTEIN SERAC1"/>
    <property type="match status" value="1"/>
</dbReference>
<evidence type="ECO:0000256" key="8">
    <source>
        <dbReference type="ARBA" id="ARBA00023098"/>
    </source>
</evidence>
<dbReference type="InterPro" id="IPR029058">
    <property type="entry name" value="AB_hydrolase_fold"/>
</dbReference>
<dbReference type="GO" id="GO:0005739">
    <property type="term" value="C:mitochondrion"/>
    <property type="evidence" value="ECO:0007669"/>
    <property type="project" value="UniProtKB-SubCell"/>
</dbReference>
<evidence type="ECO:0000313" key="16">
    <source>
        <dbReference type="EMBL" id="CAB4009890.1"/>
    </source>
</evidence>
<comment type="subcellular location">
    <subcellularLocation>
        <location evidence="3">Endoplasmic reticulum</location>
    </subcellularLocation>
    <subcellularLocation>
        <location evidence="1">Membrane</location>
        <topology evidence="1">Single-pass membrane protein</topology>
    </subcellularLocation>
    <subcellularLocation>
        <location evidence="2">Mitochondrion</location>
    </subcellularLocation>
</comment>
<dbReference type="PANTHER" id="PTHR48182">
    <property type="entry name" value="PROTEIN SERAC1"/>
    <property type="match status" value="1"/>
</dbReference>
<evidence type="ECO:0000256" key="13">
    <source>
        <dbReference type="ARBA" id="ARBA00038024"/>
    </source>
</evidence>
<reference evidence="16" key="1">
    <citation type="submission" date="2020-04" db="EMBL/GenBank/DDBJ databases">
        <authorList>
            <person name="Alioto T."/>
            <person name="Alioto T."/>
            <person name="Gomez Garrido J."/>
        </authorList>
    </citation>
    <scope>NUCLEOTIDE SEQUENCE</scope>
    <source>
        <strain evidence="16">A484AB</strain>
    </source>
</reference>
<keyword evidence="17" id="KW-1185">Reference proteome</keyword>
<dbReference type="InterPro" id="IPR052374">
    <property type="entry name" value="SERAC1"/>
</dbReference>
<evidence type="ECO:0000256" key="5">
    <source>
        <dbReference type="ARBA" id="ARBA00022692"/>
    </source>
</evidence>
<keyword evidence="7" id="KW-1133">Transmembrane helix</keyword>
<evidence type="ECO:0000313" key="17">
    <source>
        <dbReference type="Proteomes" id="UP001152795"/>
    </source>
</evidence>
<dbReference type="Gene3D" id="1.25.10.10">
    <property type="entry name" value="Leucine-rich Repeat Variant"/>
    <property type="match status" value="1"/>
</dbReference>
<sequence>MKVIGKLGISLATVLSGSCISYLAFNQTDSFNSAVNKYINVEVPNRQQLRDTGPQVLGFLVAQFPKQILNLTQSDHFFIRDLSQKVISSASLPKGFSFDAFLEEVPGSTLTTLARNTFVDEDYFAINSEVVQKSEKELSDAFRQLLSCLPTSRQCARWFTESAFHGGKSGHNLYKTIFWHPEDEDHLETVSSVEEIILFLKALRKHSELERHRSLILKNNGLDLLRLVSISYTDVRITRLVSHVLGNLALDETSHKEILQKGWLRELQTWIKSKDIVVKSHSVRALANLDRDGERGHTYEDGIFVAYPDKQLKCCRPEVDLVFVHGLRGSPFRTWRGRTDKTVEGKQTDCWPRDWFPVDVPRCRVILVEYDTEVSGWTSKCPMQPEISTIEYRSSELLNKLKNAGVGRRPVVWIAHSLGGLMVKQMLLDAKKSLEFCSLHVNTKGVVFYAVPHRGSDIASMVSGKARYFLLPSFEVKALQKGSEYLENLQKDFVDFVQENNVDVLSFAETQPARIVRDTLIVSSDSADLGVGDFIPLPANHYDVCKPCSRWDPAYMRTVNFVKQQLDMVDIEDFMPALLF</sequence>
<dbReference type="GO" id="GO:0016020">
    <property type="term" value="C:membrane"/>
    <property type="evidence" value="ECO:0007669"/>
    <property type="project" value="UniProtKB-SubCell"/>
</dbReference>
<evidence type="ECO:0000256" key="15">
    <source>
        <dbReference type="ARBA" id="ARBA00041701"/>
    </source>
</evidence>
<evidence type="ECO:0000256" key="4">
    <source>
        <dbReference type="ARBA" id="ARBA00022516"/>
    </source>
</evidence>
<keyword evidence="8" id="KW-0443">Lipid metabolism</keyword>
<keyword evidence="5" id="KW-0812">Transmembrane</keyword>
<evidence type="ECO:0000256" key="3">
    <source>
        <dbReference type="ARBA" id="ARBA00004240"/>
    </source>
</evidence>
<evidence type="ECO:0000256" key="11">
    <source>
        <dbReference type="ARBA" id="ARBA00023209"/>
    </source>
</evidence>
<protein>
    <recommendedName>
        <fullName evidence="14">Protein SERAC1</fullName>
    </recommendedName>
    <alternativeName>
        <fullName evidence="15">Serine active site-containing protein 1</fullName>
    </alternativeName>
</protein>
<comment type="similarity">
    <text evidence="13">Belongs to the SERAC1 family.</text>
</comment>
<keyword evidence="6" id="KW-0256">Endoplasmic reticulum</keyword>
<keyword evidence="11" id="KW-0594">Phospholipid biosynthesis</keyword>
<organism evidence="16 17">
    <name type="scientific">Paramuricea clavata</name>
    <name type="common">Red gorgonian</name>
    <name type="synonym">Violescent sea-whip</name>
    <dbReference type="NCBI Taxonomy" id="317549"/>
    <lineage>
        <taxon>Eukaryota</taxon>
        <taxon>Metazoa</taxon>
        <taxon>Cnidaria</taxon>
        <taxon>Anthozoa</taxon>
        <taxon>Octocorallia</taxon>
        <taxon>Malacalcyonacea</taxon>
        <taxon>Plexauridae</taxon>
        <taxon>Paramuricea</taxon>
    </lineage>
</organism>
<dbReference type="GO" id="GO:0005783">
    <property type="term" value="C:endoplasmic reticulum"/>
    <property type="evidence" value="ECO:0007669"/>
    <property type="project" value="UniProtKB-SubCell"/>
</dbReference>
<dbReference type="GO" id="GO:0008654">
    <property type="term" value="P:phospholipid biosynthetic process"/>
    <property type="evidence" value="ECO:0007669"/>
    <property type="project" value="UniProtKB-KW"/>
</dbReference>
<evidence type="ECO:0000256" key="14">
    <source>
        <dbReference type="ARBA" id="ARBA00040991"/>
    </source>
</evidence>
<evidence type="ECO:0000256" key="1">
    <source>
        <dbReference type="ARBA" id="ARBA00004167"/>
    </source>
</evidence>
<keyword evidence="4" id="KW-0444">Lipid biosynthesis</keyword>
<dbReference type="Proteomes" id="UP001152795">
    <property type="component" value="Unassembled WGS sequence"/>
</dbReference>
<evidence type="ECO:0000256" key="9">
    <source>
        <dbReference type="ARBA" id="ARBA00023128"/>
    </source>
</evidence>
<evidence type="ECO:0000256" key="12">
    <source>
        <dbReference type="ARBA" id="ARBA00023264"/>
    </source>
</evidence>
<dbReference type="InterPro" id="IPR011989">
    <property type="entry name" value="ARM-like"/>
</dbReference>
<proteinExistence type="inferred from homology"/>
<dbReference type="SUPFAM" id="SSF53474">
    <property type="entry name" value="alpha/beta-Hydrolases"/>
    <property type="match status" value="1"/>
</dbReference>
<accession>A0A6S7I284</accession>
<evidence type="ECO:0000256" key="6">
    <source>
        <dbReference type="ARBA" id="ARBA00022824"/>
    </source>
</evidence>
<evidence type="ECO:0000256" key="2">
    <source>
        <dbReference type="ARBA" id="ARBA00004173"/>
    </source>
</evidence>
<dbReference type="OrthoDB" id="5086500at2759"/>
<dbReference type="InterPro" id="IPR016024">
    <property type="entry name" value="ARM-type_fold"/>
</dbReference>
<dbReference type="PROSITE" id="PS51257">
    <property type="entry name" value="PROKAR_LIPOPROTEIN"/>
    <property type="match status" value="1"/>
</dbReference>
<dbReference type="EMBL" id="CACRXK020006606">
    <property type="protein sequence ID" value="CAB4009890.1"/>
    <property type="molecule type" value="Genomic_DNA"/>
</dbReference>